<dbReference type="Proteomes" id="UP000479710">
    <property type="component" value="Unassembled WGS sequence"/>
</dbReference>
<evidence type="ECO:0000256" key="1">
    <source>
        <dbReference type="SAM" id="MobiDB-lite"/>
    </source>
</evidence>
<protein>
    <submittedName>
        <fullName evidence="2">Uncharacterized protein</fullName>
    </submittedName>
</protein>
<gene>
    <name evidence="2" type="ORF">E2562_023122</name>
</gene>
<feature type="compositionally biased region" description="Low complexity" evidence="1">
    <location>
        <begin position="27"/>
        <end position="42"/>
    </location>
</feature>
<keyword evidence="3" id="KW-1185">Reference proteome</keyword>
<proteinExistence type="predicted"/>
<comment type="caution">
    <text evidence="2">The sequence shown here is derived from an EMBL/GenBank/DDBJ whole genome shotgun (WGS) entry which is preliminary data.</text>
</comment>
<feature type="region of interest" description="Disordered" evidence="1">
    <location>
        <begin position="27"/>
        <end position="65"/>
    </location>
</feature>
<organism evidence="2 3">
    <name type="scientific">Oryza meyeriana var. granulata</name>
    <dbReference type="NCBI Taxonomy" id="110450"/>
    <lineage>
        <taxon>Eukaryota</taxon>
        <taxon>Viridiplantae</taxon>
        <taxon>Streptophyta</taxon>
        <taxon>Embryophyta</taxon>
        <taxon>Tracheophyta</taxon>
        <taxon>Spermatophyta</taxon>
        <taxon>Magnoliopsida</taxon>
        <taxon>Liliopsida</taxon>
        <taxon>Poales</taxon>
        <taxon>Poaceae</taxon>
        <taxon>BOP clade</taxon>
        <taxon>Oryzoideae</taxon>
        <taxon>Oryzeae</taxon>
        <taxon>Oryzinae</taxon>
        <taxon>Oryza</taxon>
        <taxon>Oryza meyeriana</taxon>
    </lineage>
</organism>
<dbReference type="AlphaFoldDB" id="A0A6G1E1B4"/>
<evidence type="ECO:0000313" key="2">
    <source>
        <dbReference type="EMBL" id="KAF0918184.1"/>
    </source>
</evidence>
<accession>A0A6G1E1B4</accession>
<name>A0A6G1E1B4_9ORYZ</name>
<evidence type="ECO:0000313" key="3">
    <source>
        <dbReference type="Proteomes" id="UP000479710"/>
    </source>
</evidence>
<sequence>MMIPSARPAAPAGKLKVAPTAATKAAKLAAKPKVAAAPAAKPNASPGGASERCESAGDAGRSLMPIRITIAEASKEKRKGEEEIG</sequence>
<dbReference type="EMBL" id="SPHZ02000005">
    <property type="protein sequence ID" value="KAF0918184.1"/>
    <property type="molecule type" value="Genomic_DNA"/>
</dbReference>
<reference evidence="2 3" key="1">
    <citation type="submission" date="2019-11" db="EMBL/GenBank/DDBJ databases">
        <title>Whole genome sequence of Oryza granulata.</title>
        <authorList>
            <person name="Li W."/>
        </authorList>
    </citation>
    <scope>NUCLEOTIDE SEQUENCE [LARGE SCALE GENOMIC DNA]</scope>
    <source>
        <strain evidence="3">cv. Menghai</strain>
        <tissue evidence="2">Leaf</tissue>
    </source>
</reference>